<dbReference type="GO" id="GO:0006633">
    <property type="term" value="P:fatty acid biosynthetic process"/>
    <property type="evidence" value="ECO:0007669"/>
    <property type="project" value="TreeGrafter"/>
</dbReference>
<dbReference type="EMBL" id="JAACLJ010000002">
    <property type="protein sequence ID" value="KAF4592095.1"/>
    <property type="molecule type" value="Genomic_DNA"/>
</dbReference>
<evidence type="ECO:0000313" key="3">
    <source>
        <dbReference type="EMBL" id="KAF4592095.1"/>
    </source>
</evidence>
<dbReference type="Proteomes" id="UP000562929">
    <property type="component" value="Unassembled WGS sequence"/>
</dbReference>
<dbReference type="PRINTS" id="PR00080">
    <property type="entry name" value="SDRFAMILY"/>
</dbReference>
<evidence type="ECO:0000256" key="2">
    <source>
        <dbReference type="ARBA" id="ARBA00022857"/>
    </source>
</evidence>
<evidence type="ECO:0000313" key="4">
    <source>
        <dbReference type="Proteomes" id="UP000562929"/>
    </source>
</evidence>
<comment type="similarity">
    <text evidence="1">Belongs to the short-chain dehydrogenases/reductases (SDR) family.</text>
</comment>
<gene>
    <name evidence="3" type="ORF">GQ602_002394</name>
</gene>
<reference evidence="3 4" key="1">
    <citation type="journal article" date="2020" name="G3 (Bethesda)">
        <title>Genetic Underpinnings of Host Manipulation by Ophiocordyceps as Revealed by Comparative Transcriptomics.</title>
        <authorList>
            <person name="Will I."/>
            <person name="Das B."/>
            <person name="Trinh T."/>
            <person name="Brachmann A."/>
            <person name="Ohm R.A."/>
            <person name="de Bekker C."/>
        </authorList>
    </citation>
    <scope>NUCLEOTIDE SEQUENCE [LARGE SCALE GENOMIC DNA]</scope>
    <source>
        <strain evidence="3 4">EC05</strain>
    </source>
</reference>
<dbReference type="OrthoDB" id="4910152at2759"/>
<dbReference type="AlphaFoldDB" id="A0A8H4QAG2"/>
<dbReference type="PRINTS" id="PR00081">
    <property type="entry name" value="GDHRDH"/>
</dbReference>
<dbReference type="PANTHER" id="PTHR42760:SF122">
    <property type="entry name" value="NAD(P)-BINDING PROTEIN"/>
    <property type="match status" value="1"/>
</dbReference>
<dbReference type="PROSITE" id="PS00061">
    <property type="entry name" value="ADH_SHORT"/>
    <property type="match status" value="1"/>
</dbReference>
<sequence>MDVSGNALIVGGGSGIGRACALGFARDGARAIVVADRDGEAAARVAAECESVASAGGFRVEAVEMDVSSEESVQAVTDDMVRALGRIDYCVNCAGVGVERPRGMAEADAVEFSRFLRLHVEGSFFLARRVSAVMKQQELVDSSTPGRGGSRGAIVLLGSGSSFVATPSMVQYTTAKHAVLGLTKNAALDNAAFGIRVNCVCPSWAETPMVQRARDGGVDIDGYVRGMVPLGRIATADEVADAVIFLCSTRSSYVTGCGLIVDGGTTLTCHV</sequence>
<evidence type="ECO:0000256" key="1">
    <source>
        <dbReference type="ARBA" id="ARBA00006484"/>
    </source>
</evidence>
<dbReference type="PANTHER" id="PTHR42760">
    <property type="entry name" value="SHORT-CHAIN DEHYDROGENASES/REDUCTASES FAMILY MEMBER"/>
    <property type="match status" value="1"/>
</dbReference>
<protein>
    <submittedName>
        <fullName evidence="3">NAD(P)-binding protein</fullName>
    </submittedName>
</protein>
<organism evidence="3 4">
    <name type="scientific">Ophiocordyceps camponoti-floridani</name>
    <dbReference type="NCBI Taxonomy" id="2030778"/>
    <lineage>
        <taxon>Eukaryota</taxon>
        <taxon>Fungi</taxon>
        <taxon>Dikarya</taxon>
        <taxon>Ascomycota</taxon>
        <taxon>Pezizomycotina</taxon>
        <taxon>Sordariomycetes</taxon>
        <taxon>Hypocreomycetidae</taxon>
        <taxon>Hypocreales</taxon>
        <taxon>Ophiocordycipitaceae</taxon>
        <taxon>Ophiocordyceps</taxon>
    </lineage>
</organism>
<comment type="caution">
    <text evidence="3">The sequence shown here is derived from an EMBL/GenBank/DDBJ whole genome shotgun (WGS) entry which is preliminary data.</text>
</comment>
<dbReference type="FunFam" id="3.40.50.720:FF:000084">
    <property type="entry name" value="Short-chain dehydrogenase reductase"/>
    <property type="match status" value="1"/>
</dbReference>
<keyword evidence="2" id="KW-0521">NADP</keyword>
<dbReference type="GO" id="GO:0016616">
    <property type="term" value="F:oxidoreductase activity, acting on the CH-OH group of donors, NAD or NADP as acceptor"/>
    <property type="evidence" value="ECO:0007669"/>
    <property type="project" value="TreeGrafter"/>
</dbReference>
<name>A0A8H4QAG2_9HYPO</name>
<dbReference type="InterPro" id="IPR002347">
    <property type="entry name" value="SDR_fam"/>
</dbReference>
<dbReference type="SUPFAM" id="SSF51735">
    <property type="entry name" value="NAD(P)-binding Rossmann-fold domains"/>
    <property type="match status" value="1"/>
</dbReference>
<dbReference type="CDD" id="cd05233">
    <property type="entry name" value="SDR_c"/>
    <property type="match status" value="1"/>
</dbReference>
<keyword evidence="4" id="KW-1185">Reference proteome</keyword>
<accession>A0A8H4QAG2</accession>
<dbReference type="InterPro" id="IPR020904">
    <property type="entry name" value="Sc_DH/Rdtase_CS"/>
</dbReference>
<proteinExistence type="inferred from homology"/>
<dbReference type="InterPro" id="IPR036291">
    <property type="entry name" value="NAD(P)-bd_dom_sf"/>
</dbReference>
<dbReference type="Gene3D" id="3.40.50.720">
    <property type="entry name" value="NAD(P)-binding Rossmann-like Domain"/>
    <property type="match status" value="1"/>
</dbReference>
<dbReference type="Pfam" id="PF13561">
    <property type="entry name" value="adh_short_C2"/>
    <property type="match status" value="1"/>
</dbReference>
<dbReference type="GO" id="GO:0048038">
    <property type="term" value="F:quinone binding"/>
    <property type="evidence" value="ECO:0007669"/>
    <property type="project" value="TreeGrafter"/>
</dbReference>